<keyword evidence="2" id="KW-0472">Membrane</keyword>
<gene>
    <name evidence="4" type="ORF">AALO_G00192000</name>
</gene>
<keyword evidence="2" id="KW-0812">Transmembrane</keyword>
<feature type="compositionally biased region" description="Low complexity" evidence="1">
    <location>
        <begin position="324"/>
        <end position="339"/>
    </location>
</feature>
<feature type="compositionally biased region" description="Low complexity" evidence="1">
    <location>
        <begin position="366"/>
        <end position="384"/>
    </location>
</feature>
<keyword evidence="3" id="KW-0732">Signal</keyword>
<dbReference type="AlphaFoldDB" id="A0AAV6G5J0"/>
<protein>
    <submittedName>
        <fullName evidence="4">Uncharacterized protein</fullName>
    </submittedName>
</protein>
<feature type="compositionally biased region" description="Polar residues" evidence="1">
    <location>
        <begin position="417"/>
        <end position="429"/>
    </location>
</feature>
<reference evidence="4" key="1">
    <citation type="submission" date="2020-10" db="EMBL/GenBank/DDBJ databases">
        <title>Chromosome-scale genome assembly of the Allis shad, Alosa alosa.</title>
        <authorList>
            <person name="Margot Z."/>
            <person name="Christophe K."/>
            <person name="Cabau C."/>
            <person name="Louis A."/>
            <person name="Berthelot C."/>
            <person name="Parey E."/>
            <person name="Roest Crollius H."/>
            <person name="Montfort J."/>
            <person name="Robinson-Rechavi M."/>
            <person name="Bucao C."/>
            <person name="Bouchez O."/>
            <person name="Gislard M."/>
            <person name="Lluch J."/>
            <person name="Milhes M."/>
            <person name="Lampietro C."/>
            <person name="Lopez Roques C."/>
            <person name="Donnadieu C."/>
            <person name="Braasch I."/>
            <person name="Desvignes T."/>
            <person name="Postlethwait J."/>
            <person name="Bobe J."/>
            <person name="Guiguen Y."/>
        </authorList>
    </citation>
    <scope>NUCLEOTIDE SEQUENCE</scope>
    <source>
        <strain evidence="4">M-15738</strain>
        <tissue evidence="4">Blood</tissue>
    </source>
</reference>
<evidence type="ECO:0000313" key="4">
    <source>
        <dbReference type="EMBL" id="KAG5270383.1"/>
    </source>
</evidence>
<comment type="caution">
    <text evidence="4">The sequence shown here is derived from an EMBL/GenBank/DDBJ whole genome shotgun (WGS) entry which is preliminary data.</text>
</comment>
<feature type="transmembrane region" description="Helical" evidence="2">
    <location>
        <begin position="296"/>
        <end position="316"/>
    </location>
</feature>
<dbReference type="Proteomes" id="UP000823561">
    <property type="component" value="Chromosome 14"/>
</dbReference>
<evidence type="ECO:0000256" key="3">
    <source>
        <dbReference type="SAM" id="SignalP"/>
    </source>
</evidence>
<evidence type="ECO:0000256" key="1">
    <source>
        <dbReference type="SAM" id="MobiDB-lite"/>
    </source>
</evidence>
<keyword evidence="5" id="KW-1185">Reference proteome</keyword>
<evidence type="ECO:0000313" key="5">
    <source>
        <dbReference type="Proteomes" id="UP000823561"/>
    </source>
</evidence>
<name>A0AAV6G5J0_9TELE</name>
<feature type="region of interest" description="Disordered" evidence="1">
    <location>
        <begin position="324"/>
        <end position="391"/>
    </location>
</feature>
<sequence length="429" mass="47568">MFRLFHFICTVACVAASMQIYEMCPGTSFYIPHSPEYDPKTSDLYFTPQSGPSARVMVLNKTQPTDSHYMFKDETLFIFELRESDTGIFSWSNHNKFHTILKLVIKDCAEPKVVVFGNQLKLNVPPEAVMLQFVRASDQRKATIWPSSLFNVSKGYIQESYWYQQITYADRGFYTFCKTNLAELSKIQVIVTANVQYLNLDEEDHLEIYVPIAKASVSVDFTALEGKKYTVISNGYATEEGTDHFHGRIKMTSRSGGSAITVTDLQRSDAGRYQIFDGQGNLLAVWLLRQYSATSYYVYLFALIPVVLVILLSVCVKKCCCKNTKSSPTSNPAAASSEPMPYNAVEIDEPAPTNRTVTPHPVDTGPAEATPSAPSAPSALGSSSDHQPQYQLKGFDSSAGDFLTTSPLSMDNAAANGDTSVYSSNKLTW</sequence>
<feature type="signal peptide" evidence="3">
    <location>
        <begin position="1"/>
        <end position="16"/>
    </location>
</feature>
<proteinExistence type="predicted"/>
<feature type="region of interest" description="Disordered" evidence="1">
    <location>
        <begin position="408"/>
        <end position="429"/>
    </location>
</feature>
<dbReference type="EMBL" id="JADWDJ010000014">
    <property type="protein sequence ID" value="KAG5270383.1"/>
    <property type="molecule type" value="Genomic_DNA"/>
</dbReference>
<keyword evidence="2" id="KW-1133">Transmembrane helix</keyword>
<feature type="chain" id="PRO_5043652679" evidence="3">
    <location>
        <begin position="17"/>
        <end position="429"/>
    </location>
</feature>
<accession>A0AAV6G5J0</accession>
<evidence type="ECO:0000256" key="2">
    <source>
        <dbReference type="SAM" id="Phobius"/>
    </source>
</evidence>
<organism evidence="4 5">
    <name type="scientific">Alosa alosa</name>
    <name type="common">allis shad</name>
    <dbReference type="NCBI Taxonomy" id="278164"/>
    <lineage>
        <taxon>Eukaryota</taxon>
        <taxon>Metazoa</taxon>
        <taxon>Chordata</taxon>
        <taxon>Craniata</taxon>
        <taxon>Vertebrata</taxon>
        <taxon>Euteleostomi</taxon>
        <taxon>Actinopterygii</taxon>
        <taxon>Neopterygii</taxon>
        <taxon>Teleostei</taxon>
        <taxon>Clupei</taxon>
        <taxon>Clupeiformes</taxon>
        <taxon>Clupeoidei</taxon>
        <taxon>Clupeidae</taxon>
        <taxon>Alosa</taxon>
    </lineage>
</organism>